<comment type="caution">
    <text evidence="2">The sequence shown here is derived from an EMBL/GenBank/DDBJ whole genome shotgun (WGS) entry which is preliminary data.</text>
</comment>
<reference evidence="2 3" key="1">
    <citation type="submission" date="2016-04" db="EMBL/GenBank/DDBJ databases">
        <authorList>
            <person name="Chen L."/>
            <person name="Zhuang W."/>
            <person name="Wang G."/>
        </authorList>
    </citation>
    <scope>NUCLEOTIDE SEQUENCE [LARGE SCALE GENOMIC DNA]</scope>
    <source>
        <strain evidence="3">GR20</strain>
    </source>
</reference>
<name>A0ABX3P5S9_9BACT</name>
<organism evidence="2 3">
    <name type="scientific">Niastella koreensis</name>
    <dbReference type="NCBI Taxonomy" id="354356"/>
    <lineage>
        <taxon>Bacteria</taxon>
        <taxon>Pseudomonadati</taxon>
        <taxon>Bacteroidota</taxon>
        <taxon>Chitinophagia</taxon>
        <taxon>Chitinophagales</taxon>
        <taxon>Chitinophagaceae</taxon>
        <taxon>Niastella</taxon>
    </lineage>
</organism>
<dbReference type="RefSeq" id="WP_014223144.1">
    <property type="nucleotide sequence ID" value="NZ_LWBO01000001.1"/>
</dbReference>
<dbReference type="Gene3D" id="2.60.40.10">
    <property type="entry name" value="Immunoglobulins"/>
    <property type="match status" value="1"/>
</dbReference>
<dbReference type="NCBIfam" id="TIGR04183">
    <property type="entry name" value="Por_Secre_tail"/>
    <property type="match status" value="1"/>
</dbReference>
<evidence type="ECO:0000313" key="3">
    <source>
        <dbReference type="Proteomes" id="UP000192277"/>
    </source>
</evidence>
<evidence type="ECO:0000313" key="2">
    <source>
        <dbReference type="EMBL" id="OQP55529.1"/>
    </source>
</evidence>
<dbReference type="InterPro" id="IPR026444">
    <property type="entry name" value="Secre_tail"/>
</dbReference>
<dbReference type="Proteomes" id="UP000192277">
    <property type="component" value="Unassembled WGS sequence"/>
</dbReference>
<sequence length="381" mass="40911">MIPVPAIRGNKIAMLLFCYASINTSLLRAQCVDTAASPTSSASVSTGASIYSFNNPSNAFISDGNRSIAGSLLQLFGDETTDYLQVKGFGFNIPAAASICGIQATVVRSATNVDLIFHTSSVKDIDVRLMKNGVLTGTNEAATGVEWPLLTDGNASYGSNSDLWGSSWSPADVNNSNFGFSISAKIHGTAALFPAARINYISITVSYLVAVLSQQTLQFQVANGANNSAALSWKMNTADAAVTYTVERSVNSMKWLPLQGVPQQNSNTSLFTFLDAQPLSGQSYYRLKASYTSGEVRYSTILPYEYIDNLFLKCYPNPASTVVQVAGVIAGERVVLTDLCGKLLFLSAPAKNNMIQLDVAHLQPGMYVISARNRKIKIQKK</sequence>
<evidence type="ECO:0000259" key="1">
    <source>
        <dbReference type="Pfam" id="PF18962"/>
    </source>
</evidence>
<proteinExistence type="predicted"/>
<keyword evidence="3" id="KW-1185">Reference proteome</keyword>
<accession>A0ABX3P5S9</accession>
<dbReference type="Pfam" id="PF18962">
    <property type="entry name" value="Por_Secre_tail"/>
    <property type="match status" value="1"/>
</dbReference>
<dbReference type="EMBL" id="LWBO01000001">
    <property type="protein sequence ID" value="OQP55529.1"/>
    <property type="molecule type" value="Genomic_DNA"/>
</dbReference>
<protein>
    <recommendedName>
        <fullName evidence="1">Secretion system C-terminal sorting domain-containing protein</fullName>
    </recommendedName>
</protein>
<dbReference type="InterPro" id="IPR013783">
    <property type="entry name" value="Ig-like_fold"/>
</dbReference>
<gene>
    <name evidence="2" type="ORF">A4D02_04280</name>
</gene>
<feature type="domain" description="Secretion system C-terminal sorting" evidence="1">
    <location>
        <begin position="315"/>
        <end position="381"/>
    </location>
</feature>